<evidence type="ECO:0000256" key="1">
    <source>
        <dbReference type="ARBA" id="ARBA00008467"/>
    </source>
</evidence>
<comment type="caution">
    <text evidence="6">The sequence shown here is derived from an EMBL/GenBank/DDBJ whole genome shotgun (WGS) entry which is preliminary data.</text>
</comment>
<evidence type="ECO:0000259" key="5">
    <source>
        <dbReference type="PROSITE" id="PS52004"/>
    </source>
</evidence>
<dbReference type="InterPro" id="IPR014030">
    <property type="entry name" value="Ketoacyl_synth_N"/>
</dbReference>
<dbReference type="PANTHER" id="PTHR11712:SF322">
    <property type="entry name" value="POLYKETIDE BETA-KETOACYL SYNTHASE 2-RELATED"/>
    <property type="match status" value="1"/>
</dbReference>
<keyword evidence="3" id="KW-0012">Acyltransferase</keyword>
<evidence type="ECO:0000256" key="2">
    <source>
        <dbReference type="ARBA" id="ARBA00022679"/>
    </source>
</evidence>
<dbReference type="InterPro" id="IPR000794">
    <property type="entry name" value="Beta-ketoacyl_synthase"/>
</dbReference>
<dbReference type="GO" id="GO:0004315">
    <property type="term" value="F:3-oxoacyl-[acyl-carrier-protein] synthase activity"/>
    <property type="evidence" value="ECO:0007669"/>
    <property type="project" value="TreeGrafter"/>
</dbReference>
<accession>A0A919V948</accession>
<dbReference type="AlphaFoldDB" id="A0A919V948"/>
<dbReference type="InterPro" id="IPR016039">
    <property type="entry name" value="Thiolase-like"/>
</dbReference>
<dbReference type="Pfam" id="PF00109">
    <property type="entry name" value="ketoacyl-synt"/>
    <property type="match status" value="1"/>
</dbReference>
<dbReference type="PANTHER" id="PTHR11712">
    <property type="entry name" value="POLYKETIDE SYNTHASE-RELATED"/>
    <property type="match status" value="1"/>
</dbReference>
<sequence>MSRVVVTGLGVLAPNGNGTDDYWSNTLAGKSGIAPISLYDASRYPCTLAGEVPGFDAEVRVPGKLRAQTDHMTHLALAATEAALADAQADPAAFGEYEMGVVTANSSGGTVFGQRELEKLWSKGPEHVGAYMAVAWFYAATTGQISIRHKMRGPCGVLVAEQAGGLDAIGHAVRQVRREGLRLIVTGGTDASLSPAGLTAQLTTGLLSHRSDPHRAYLPFDRAAAGYVPGQGGAVLLLEDYGSAVKRGAPRLYGEIAGYAAGFDPGSRHVLPRVIVKALTAAGAGPDDVDVVFADALGDFAADRQEARALRELFGPRGVPVTAPKTMTGRLYAGGGPLDVASALLAIRDQVIPPTVNVADPVPGDELDLVLGEPRPAPVRTALVVARGFGGFCTAIVVRALP</sequence>
<organism evidence="6 7">
    <name type="scientific">Sinosporangium siamense</name>
    <dbReference type="NCBI Taxonomy" id="1367973"/>
    <lineage>
        <taxon>Bacteria</taxon>
        <taxon>Bacillati</taxon>
        <taxon>Actinomycetota</taxon>
        <taxon>Actinomycetes</taxon>
        <taxon>Streptosporangiales</taxon>
        <taxon>Streptosporangiaceae</taxon>
        <taxon>Sinosporangium</taxon>
    </lineage>
</organism>
<dbReference type="Proteomes" id="UP000606172">
    <property type="component" value="Unassembled WGS sequence"/>
</dbReference>
<dbReference type="Pfam" id="PF02801">
    <property type="entry name" value="Ketoacyl-synt_C"/>
    <property type="match status" value="1"/>
</dbReference>
<dbReference type="GO" id="GO:0006633">
    <property type="term" value="P:fatty acid biosynthetic process"/>
    <property type="evidence" value="ECO:0007669"/>
    <property type="project" value="TreeGrafter"/>
</dbReference>
<evidence type="ECO:0000313" key="6">
    <source>
        <dbReference type="EMBL" id="GII95073.1"/>
    </source>
</evidence>
<dbReference type="SUPFAM" id="SSF53901">
    <property type="entry name" value="Thiolase-like"/>
    <property type="match status" value="2"/>
</dbReference>
<name>A0A919V948_9ACTN</name>
<evidence type="ECO:0000313" key="7">
    <source>
        <dbReference type="Proteomes" id="UP000606172"/>
    </source>
</evidence>
<dbReference type="EMBL" id="BOOW01000032">
    <property type="protein sequence ID" value="GII95073.1"/>
    <property type="molecule type" value="Genomic_DNA"/>
</dbReference>
<dbReference type="RefSeq" id="WP_204030129.1">
    <property type="nucleotide sequence ID" value="NZ_BOOW01000032.1"/>
</dbReference>
<dbReference type="InterPro" id="IPR020841">
    <property type="entry name" value="PKS_Beta-ketoAc_synthase_dom"/>
</dbReference>
<feature type="domain" description="Ketosynthase family 3 (KS3)" evidence="5">
    <location>
        <begin position="1"/>
        <end position="400"/>
    </location>
</feature>
<comment type="similarity">
    <text evidence="1 4">Belongs to the thiolase-like superfamily. Beta-ketoacyl-ACP synthases family.</text>
</comment>
<proteinExistence type="inferred from homology"/>
<dbReference type="InterPro" id="IPR014031">
    <property type="entry name" value="Ketoacyl_synth_C"/>
</dbReference>
<evidence type="ECO:0000256" key="4">
    <source>
        <dbReference type="RuleBase" id="RU003694"/>
    </source>
</evidence>
<dbReference type="Gene3D" id="3.40.47.10">
    <property type="match status" value="2"/>
</dbReference>
<protein>
    <submittedName>
        <fullName evidence="6">Actinorhodin polyketide putative beta-ketoacyl synthase 2</fullName>
    </submittedName>
</protein>
<keyword evidence="7" id="KW-1185">Reference proteome</keyword>
<gene>
    <name evidence="6" type="ORF">Ssi02_53040</name>
</gene>
<evidence type="ECO:0000256" key="3">
    <source>
        <dbReference type="ARBA" id="ARBA00023315"/>
    </source>
</evidence>
<dbReference type="PROSITE" id="PS52004">
    <property type="entry name" value="KS3_2"/>
    <property type="match status" value="1"/>
</dbReference>
<keyword evidence="2 4" id="KW-0808">Transferase</keyword>
<dbReference type="CDD" id="cd00832">
    <property type="entry name" value="CLF"/>
    <property type="match status" value="1"/>
</dbReference>
<reference evidence="6" key="1">
    <citation type="submission" date="2021-01" db="EMBL/GenBank/DDBJ databases">
        <title>Whole genome shotgun sequence of Sinosporangium siamense NBRC 109515.</title>
        <authorList>
            <person name="Komaki H."/>
            <person name="Tamura T."/>
        </authorList>
    </citation>
    <scope>NUCLEOTIDE SEQUENCE</scope>
    <source>
        <strain evidence="6">NBRC 109515</strain>
    </source>
</reference>